<evidence type="ECO:0000313" key="12">
    <source>
        <dbReference type="EMBL" id="KEJ89695.1"/>
    </source>
</evidence>
<dbReference type="EMBL" id="JAMC01000002">
    <property type="protein sequence ID" value="KEJ89695.1"/>
    <property type="molecule type" value="Genomic_DNA"/>
</dbReference>
<dbReference type="SUPFAM" id="SSF82861">
    <property type="entry name" value="Mechanosensitive channel protein MscS (YggB), transmembrane region"/>
    <property type="match status" value="1"/>
</dbReference>
<comment type="subcellular location">
    <subcellularLocation>
        <location evidence="1">Cell membrane</location>
        <topology evidence="1">Multi-pass membrane protein</topology>
    </subcellularLocation>
</comment>
<dbReference type="Pfam" id="PF00924">
    <property type="entry name" value="MS_channel_2nd"/>
    <property type="match status" value="1"/>
</dbReference>
<feature type="transmembrane region" description="Helical" evidence="7">
    <location>
        <begin position="294"/>
        <end position="318"/>
    </location>
</feature>
<dbReference type="PANTHER" id="PTHR30460:SF0">
    <property type="entry name" value="MODERATE CONDUCTANCE MECHANOSENSITIVE CHANNEL YBIO"/>
    <property type="match status" value="1"/>
</dbReference>
<feature type="transmembrane region" description="Helical" evidence="7">
    <location>
        <begin position="507"/>
        <end position="524"/>
    </location>
</feature>
<keyword evidence="5 7" id="KW-1133">Transmembrane helix</keyword>
<dbReference type="InterPro" id="IPR023408">
    <property type="entry name" value="MscS_beta-dom_sf"/>
</dbReference>
<dbReference type="STRING" id="1300350.Z948_919"/>
<dbReference type="SUPFAM" id="SSF82689">
    <property type="entry name" value="Mechanosensitive channel protein MscS (YggB), C-terminal domain"/>
    <property type="match status" value="1"/>
</dbReference>
<evidence type="ECO:0000256" key="8">
    <source>
        <dbReference type="SAM" id="SignalP"/>
    </source>
</evidence>
<dbReference type="InterPro" id="IPR045276">
    <property type="entry name" value="YbiO_bact"/>
</dbReference>
<feature type="transmembrane region" description="Helical" evidence="7">
    <location>
        <begin position="536"/>
        <end position="556"/>
    </location>
</feature>
<dbReference type="AlphaFoldDB" id="A0A073IJD6"/>
<evidence type="ECO:0000259" key="9">
    <source>
        <dbReference type="Pfam" id="PF00924"/>
    </source>
</evidence>
<dbReference type="eggNOG" id="COG0668">
    <property type="taxonomic scope" value="Bacteria"/>
</dbReference>
<feature type="transmembrane region" description="Helical" evidence="7">
    <location>
        <begin position="338"/>
        <end position="360"/>
    </location>
</feature>
<feature type="transmembrane region" description="Helical" evidence="7">
    <location>
        <begin position="619"/>
        <end position="641"/>
    </location>
</feature>
<dbReference type="PANTHER" id="PTHR30460">
    <property type="entry name" value="MODERATE CONDUCTANCE MECHANOSENSITIVE CHANNEL YBIO"/>
    <property type="match status" value="1"/>
</dbReference>
<keyword evidence="13" id="KW-1185">Reference proteome</keyword>
<keyword evidence="8" id="KW-0732">Signal</keyword>
<evidence type="ECO:0000256" key="3">
    <source>
        <dbReference type="ARBA" id="ARBA00022475"/>
    </source>
</evidence>
<dbReference type="Pfam" id="PF21088">
    <property type="entry name" value="MS_channel_1st"/>
    <property type="match status" value="1"/>
</dbReference>
<feature type="transmembrane region" description="Helical" evidence="7">
    <location>
        <begin position="594"/>
        <end position="613"/>
    </location>
</feature>
<feature type="chain" id="PRO_5001689676" evidence="8">
    <location>
        <begin position="17"/>
        <end position="846"/>
    </location>
</feature>
<evidence type="ECO:0000256" key="6">
    <source>
        <dbReference type="ARBA" id="ARBA00023136"/>
    </source>
</evidence>
<dbReference type="InterPro" id="IPR049142">
    <property type="entry name" value="MS_channel_1st"/>
</dbReference>
<dbReference type="InterPro" id="IPR011066">
    <property type="entry name" value="MscS_channel_C_sf"/>
</dbReference>
<protein>
    <submittedName>
        <fullName evidence="12">Small mechanosensitive ion channel protein MscS</fullName>
    </submittedName>
</protein>
<evidence type="ECO:0000256" key="2">
    <source>
        <dbReference type="ARBA" id="ARBA00008017"/>
    </source>
</evidence>
<dbReference type="RefSeq" id="WP_025058372.1">
    <property type="nucleotide sequence ID" value="NZ_JAMC01000002.1"/>
</dbReference>
<feature type="transmembrane region" description="Helical" evidence="7">
    <location>
        <begin position="219"/>
        <end position="245"/>
    </location>
</feature>
<feature type="domain" description="Mechanosensitive ion channel transmembrane helices 2/3" evidence="11">
    <location>
        <begin position="598"/>
        <end position="638"/>
    </location>
</feature>
<feature type="transmembrane region" description="Helical" evidence="7">
    <location>
        <begin position="135"/>
        <end position="155"/>
    </location>
</feature>
<feature type="domain" description="Mechanosensitive ion channel MscS" evidence="9">
    <location>
        <begin position="640"/>
        <end position="704"/>
    </location>
</feature>
<dbReference type="InterPro" id="IPR049278">
    <property type="entry name" value="MS_channel_C"/>
</dbReference>
<feature type="transmembrane region" description="Helical" evidence="7">
    <location>
        <begin position="372"/>
        <end position="398"/>
    </location>
</feature>
<dbReference type="InterPro" id="IPR011014">
    <property type="entry name" value="MscS_channel_TM-2"/>
</dbReference>
<evidence type="ECO:0000313" key="13">
    <source>
        <dbReference type="Proteomes" id="UP000027734"/>
    </source>
</evidence>
<dbReference type="Pfam" id="PF21082">
    <property type="entry name" value="MS_channel_3rd"/>
    <property type="match status" value="1"/>
</dbReference>
<dbReference type="Gene3D" id="2.30.30.60">
    <property type="match status" value="1"/>
</dbReference>
<name>A0A073IJD6_9RHOB</name>
<accession>A0A073IJD6</accession>
<keyword evidence="4 7" id="KW-0812">Transmembrane</keyword>
<comment type="similarity">
    <text evidence="2">Belongs to the MscS (TC 1.A.23) family.</text>
</comment>
<dbReference type="InterPro" id="IPR006685">
    <property type="entry name" value="MscS_channel_2nd"/>
</dbReference>
<feature type="transmembrane region" description="Helical" evidence="7">
    <location>
        <begin position="191"/>
        <end position="213"/>
    </location>
</feature>
<dbReference type="GO" id="GO:0008381">
    <property type="term" value="F:mechanosensitive monoatomic ion channel activity"/>
    <property type="evidence" value="ECO:0007669"/>
    <property type="project" value="InterPro"/>
</dbReference>
<feature type="domain" description="Mechanosensitive ion channel MscS C-terminal" evidence="10">
    <location>
        <begin position="713"/>
        <end position="797"/>
    </location>
</feature>
<gene>
    <name evidence="12" type="ORF">DSW25_05585</name>
</gene>
<dbReference type="Gene3D" id="1.10.287.1260">
    <property type="match status" value="1"/>
</dbReference>
<comment type="caution">
    <text evidence="12">The sequence shown here is derived from an EMBL/GenBank/DDBJ whole genome shotgun (WGS) entry which is preliminary data.</text>
</comment>
<keyword evidence="6 7" id="KW-0472">Membrane</keyword>
<keyword evidence="3" id="KW-1003">Cell membrane</keyword>
<dbReference type="SUPFAM" id="SSF50182">
    <property type="entry name" value="Sm-like ribonucleoproteins"/>
    <property type="match status" value="1"/>
</dbReference>
<dbReference type="Gene3D" id="3.30.70.100">
    <property type="match status" value="1"/>
</dbReference>
<feature type="signal peptide" evidence="8">
    <location>
        <begin position="1"/>
        <end position="16"/>
    </location>
</feature>
<evidence type="ECO:0000259" key="11">
    <source>
        <dbReference type="Pfam" id="PF21088"/>
    </source>
</evidence>
<evidence type="ECO:0000256" key="7">
    <source>
        <dbReference type="SAM" id="Phobius"/>
    </source>
</evidence>
<evidence type="ECO:0000256" key="5">
    <source>
        <dbReference type="ARBA" id="ARBA00022989"/>
    </source>
</evidence>
<dbReference type="OrthoDB" id="9814206at2"/>
<evidence type="ECO:0000256" key="4">
    <source>
        <dbReference type="ARBA" id="ARBA00022692"/>
    </source>
</evidence>
<organism evidence="12 13">
    <name type="scientific">Sulfitobacter donghicola DSW-25 = KCTC 12864 = JCM 14565</name>
    <dbReference type="NCBI Taxonomy" id="1300350"/>
    <lineage>
        <taxon>Bacteria</taxon>
        <taxon>Pseudomonadati</taxon>
        <taxon>Pseudomonadota</taxon>
        <taxon>Alphaproteobacteria</taxon>
        <taxon>Rhodobacterales</taxon>
        <taxon>Roseobacteraceae</taxon>
        <taxon>Sulfitobacter</taxon>
    </lineage>
</organism>
<evidence type="ECO:0000256" key="1">
    <source>
        <dbReference type="ARBA" id="ARBA00004651"/>
    </source>
</evidence>
<sequence length="846" mass="93855">MLLLAFTWLLFTFLPAADVSAQSLTSMLGGSEEVEETVAETTPQETLAETLRNAARDGVDVIVIDTQGQVITQSAPEEDDADAIEPTAEDYSRLMKVQEGADRARDALIDRVAQLPNAFREVAYILRAASPDGTILMYFKILGWSLLLFGVGVIVEREIFAKRFARKFVVSRVMDSPAGYAEKMPFLVFRFLMGVIGILCSMAVAYVLGAVLFPPIDDSAIQFTLTLINIGYFSCRVMAGLWRMILSPYLSQYRIPIISDSDAKRLHNWLWILGSLDLCAILFGIWIGELGLNYDVYALVSSVMSGGVVLLNILLVVVNRRAISAALRHGKEPNEVGILVRLLSKLWAPAVVIYVVFAWFELTYDLVLERPSSIPLIAGAYGILISIIVVYGVVNYLIERGFARARVLRLLREKQAELEAQELARLEKEAFEQRLRRDEGLDLDRESALEGDNPAGALAERIEPAEAVSPAGASLTQAEHDMLSAAAEERGKPVRVLNSFEALARRVAGILAFVAGSYAFFYIWDNDSAQMVESSLYRVMDIIVIIFIGYIVYHAFRIWIDTKIAEEAQDEVEAEPGDEGGASSASRLATLLPLFRNFTLIVVIVTIILIVLMEVGINVGPLFAGAGIVGVAVGFGSQALVRDIFAGAFFLFDDAFRKGEYLDVGGVKGTVEKISVRSFQLRHHLGALHTIPFGELQVMTNYSRDWVIMKLPLRVTYDTDVEKVRKLIKKLGISLLDDPVIGQNFIAPLKSQGVIEMQDSAMIIRVKFMTKPGDQWLVRKRVYEEIRVLFEREGIKFAHREVTVRLADGKVDDLTEEQKRRVAAAAHASIEEQLEEAAEANDGDDR</sequence>
<dbReference type="GO" id="GO:0005886">
    <property type="term" value="C:plasma membrane"/>
    <property type="evidence" value="ECO:0007669"/>
    <property type="project" value="UniProtKB-SubCell"/>
</dbReference>
<evidence type="ECO:0000259" key="10">
    <source>
        <dbReference type="Pfam" id="PF21082"/>
    </source>
</evidence>
<proteinExistence type="inferred from homology"/>
<dbReference type="InterPro" id="IPR010920">
    <property type="entry name" value="LSM_dom_sf"/>
</dbReference>
<feature type="transmembrane region" description="Helical" evidence="7">
    <location>
        <begin position="266"/>
        <end position="288"/>
    </location>
</feature>
<reference evidence="12 13" key="1">
    <citation type="submission" date="2014-01" db="EMBL/GenBank/DDBJ databases">
        <title>Sulfitobacter donghicola JCM 14565 Genome Sequencing.</title>
        <authorList>
            <person name="Lai Q."/>
            <person name="Hong Z."/>
        </authorList>
    </citation>
    <scope>NUCLEOTIDE SEQUENCE [LARGE SCALE GENOMIC DNA]</scope>
    <source>
        <strain evidence="12 13">JCM 14565</strain>
    </source>
</reference>
<dbReference type="Proteomes" id="UP000027734">
    <property type="component" value="Unassembled WGS sequence"/>
</dbReference>